<reference evidence="4" key="2">
    <citation type="submission" date="2023-06" db="EMBL/GenBank/DDBJ databases">
        <authorList>
            <person name="Swenson N.G."/>
            <person name="Wegrzyn J.L."/>
            <person name="Mcevoy S.L."/>
        </authorList>
    </citation>
    <scope>NUCLEOTIDE SEQUENCE</scope>
    <source>
        <strain evidence="4">NS2018</strain>
        <tissue evidence="4">Leaf</tissue>
    </source>
</reference>
<keyword evidence="3" id="KW-0012">Acyltransferase</keyword>
<comment type="similarity">
    <text evidence="1">Belongs to the plant acyltransferase family.</text>
</comment>
<evidence type="ECO:0000256" key="2">
    <source>
        <dbReference type="ARBA" id="ARBA00022679"/>
    </source>
</evidence>
<name>A0AA39RWC7_ACESA</name>
<evidence type="ECO:0000313" key="5">
    <source>
        <dbReference type="Proteomes" id="UP001168877"/>
    </source>
</evidence>
<dbReference type="PANTHER" id="PTHR31623">
    <property type="entry name" value="F21J9.9"/>
    <property type="match status" value="1"/>
</dbReference>
<accession>A0AA39RWC7</accession>
<dbReference type="GO" id="GO:0016746">
    <property type="term" value="F:acyltransferase activity"/>
    <property type="evidence" value="ECO:0007669"/>
    <property type="project" value="UniProtKB-KW"/>
</dbReference>
<dbReference type="PANTHER" id="PTHR31623:SF28">
    <property type="entry name" value="BAHD ACYLTRANSFERASE"/>
    <property type="match status" value="1"/>
</dbReference>
<evidence type="ECO:0000256" key="1">
    <source>
        <dbReference type="ARBA" id="ARBA00009861"/>
    </source>
</evidence>
<keyword evidence="2" id="KW-0808">Transferase</keyword>
<dbReference type="Pfam" id="PF02458">
    <property type="entry name" value="Transferase"/>
    <property type="match status" value="1"/>
</dbReference>
<dbReference type="Proteomes" id="UP001168877">
    <property type="component" value="Unassembled WGS sequence"/>
</dbReference>
<keyword evidence="5" id="KW-1185">Reference proteome</keyword>
<proteinExistence type="inferred from homology"/>
<protein>
    <submittedName>
        <fullName evidence="4">Uncharacterized protein</fullName>
    </submittedName>
</protein>
<dbReference type="AlphaFoldDB" id="A0AA39RWC7"/>
<dbReference type="InterPro" id="IPR023213">
    <property type="entry name" value="CAT-like_dom_sf"/>
</dbReference>
<organism evidence="4 5">
    <name type="scientific">Acer saccharum</name>
    <name type="common">Sugar maple</name>
    <dbReference type="NCBI Taxonomy" id="4024"/>
    <lineage>
        <taxon>Eukaryota</taxon>
        <taxon>Viridiplantae</taxon>
        <taxon>Streptophyta</taxon>
        <taxon>Embryophyta</taxon>
        <taxon>Tracheophyta</taxon>
        <taxon>Spermatophyta</taxon>
        <taxon>Magnoliopsida</taxon>
        <taxon>eudicotyledons</taxon>
        <taxon>Gunneridae</taxon>
        <taxon>Pentapetalae</taxon>
        <taxon>rosids</taxon>
        <taxon>malvids</taxon>
        <taxon>Sapindales</taxon>
        <taxon>Sapindaceae</taxon>
        <taxon>Hippocastanoideae</taxon>
        <taxon>Acereae</taxon>
        <taxon>Acer</taxon>
    </lineage>
</organism>
<gene>
    <name evidence="4" type="ORF">LWI29_012619</name>
</gene>
<reference evidence="4" key="1">
    <citation type="journal article" date="2022" name="Plant J.">
        <title>Strategies of tolerance reflected in two North American maple genomes.</title>
        <authorList>
            <person name="McEvoy S.L."/>
            <person name="Sezen U.U."/>
            <person name="Trouern-Trend A."/>
            <person name="McMahon S.M."/>
            <person name="Schaberg P.G."/>
            <person name="Yang J."/>
            <person name="Wegrzyn J.L."/>
            <person name="Swenson N.G."/>
        </authorList>
    </citation>
    <scope>NUCLEOTIDE SEQUENCE</scope>
    <source>
        <strain evidence="4">NS2018</strain>
    </source>
</reference>
<dbReference type="EMBL" id="JAUESC010000384">
    <property type="protein sequence ID" value="KAK0581344.1"/>
    <property type="molecule type" value="Genomic_DNA"/>
</dbReference>
<evidence type="ECO:0000313" key="4">
    <source>
        <dbReference type="EMBL" id="KAK0581344.1"/>
    </source>
</evidence>
<evidence type="ECO:0000256" key="3">
    <source>
        <dbReference type="ARBA" id="ARBA00023315"/>
    </source>
</evidence>
<sequence length="433" mass="48153">MEIRIVSREMIKPSSPTPNHLKSHKMSPMDQLVRDSYFSFALFYSSGSTPLSSDHLKKSLSKTLSYYYPFAGRLNKDHHLSSVDCDDYGVTFVEARVAGDISGLLKSPELELMVKRLRAYNPDEMLSAQVNLAVQANYFDCGGVAVIVSFRHFIADATAAANFIKNWSIVSCGGNINIKDIVSDFNSIFPDQQNSTPLSKIDSQAIADLSEEAISKRFVFNGSQVAALREKVGNQSTRFEVVLALIWGAMIDSTSQEEDQESNSQQFAIIFPINLRKKMNPPLPEQCIGSVCTLGMTFWPTLEKVDHSKIASKVRGLIGLVDEYARKGFENGWKNLLMDYSGIDSKCKTRAINVISFLRLPFYEADFGSGKPIWVSIAHDQMKDTVNLLDTCDGQGVEVWVGLSKEQMIRFQQDPAILAYASFNPTLQSPSSS</sequence>
<dbReference type="Gene3D" id="3.30.559.10">
    <property type="entry name" value="Chloramphenicol acetyltransferase-like domain"/>
    <property type="match status" value="2"/>
</dbReference>
<comment type="caution">
    <text evidence="4">The sequence shown here is derived from an EMBL/GenBank/DDBJ whole genome shotgun (WGS) entry which is preliminary data.</text>
</comment>